<reference evidence="1" key="1">
    <citation type="submission" date="2007-07" db="EMBL/GenBank/DDBJ databases">
        <title>PCAP assembly of the Caenorhabditis remanei genome.</title>
        <authorList>
            <consortium name="The Caenorhabditis remanei Sequencing Consortium"/>
            <person name="Wilson R.K."/>
        </authorList>
    </citation>
    <scope>NUCLEOTIDE SEQUENCE [LARGE SCALE GENOMIC DNA]</scope>
    <source>
        <strain evidence="1">PB4641</strain>
    </source>
</reference>
<dbReference type="InterPro" id="IPR052664">
    <property type="entry name" value="BTB-MATH_domain_protein"/>
</dbReference>
<dbReference type="PANTHER" id="PTHR22743">
    <property type="entry name" value="MEPRIN/TRAF-LIKE MATH FAMILY-C.ELEGANS"/>
    <property type="match status" value="1"/>
</dbReference>
<evidence type="ECO:0000313" key="1">
    <source>
        <dbReference type="EMBL" id="EFP11688.1"/>
    </source>
</evidence>
<dbReference type="AlphaFoldDB" id="E3MXN7"/>
<dbReference type="eggNOG" id="ENOG502QUFU">
    <property type="taxonomic scope" value="Eukaryota"/>
</dbReference>
<dbReference type="SMART" id="SM00225">
    <property type="entry name" value="BTB"/>
    <property type="match status" value="1"/>
</dbReference>
<dbReference type="EMBL" id="DS268492">
    <property type="protein sequence ID" value="EFP11688.1"/>
    <property type="molecule type" value="Genomic_DNA"/>
</dbReference>
<dbReference type="CDD" id="cd18186">
    <property type="entry name" value="BTB_POZ_ZBTB_KLHL-like"/>
    <property type="match status" value="1"/>
</dbReference>
<dbReference type="GeneID" id="9817243"/>
<dbReference type="RefSeq" id="XP_003099081.2">
    <property type="nucleotide sequence ID" value="XM_003099033.2"/>
</dbReference>
<dbReference type="HOGENOM" id="CLU_051249_2_0_1"/>
<dbReference type="PROSITE" id="PS50097">
    <property type="entry name" value="BTB"/>
    <property type="match status" value="1"/>
</dbReference>
<accession>E3MXN7</accession>
<dbReference type="Gene3D" id="3.30.710.10">
    <property type="entry name" value="Potassium Channel Kv1.1, Chain A"/>
    <property type="match status" value="1"/>
</dbReference>
<dbReference type="KEGG" id="crq:GCK72_002882"/>
<dbReference type="InterPro" id="IPR011333">
    <property type="entry name" value="SKP1/BTB/POZ_sf"/>
</dbReference>
<protein>
    <submittedName>
        <fullName evidence="1">Uncharacterized protein</fullName>
    </submittedName>
</protein>
<keyword evidence="2" id="KW-1185">Reference proteome</keyword>
<name>E3MXN7_CAERE</name>
<dbReference type="Pfam" id="PF00651">
    <property type="entry name" value="BTB"/>
    <property type="match status" value="1"/>
</dbReference>
<dbReference type="SUPFAM" id="SSF54695">
    <property type="entry name" value="POZ domain"/>
    <property type="match status" value="1"/>
</dbReference>
<dbReference type="OrthoDB" id="6359816at2759"/>
<dbReference type="OMA" id="ARKQCED"/>
<sequence length="271" mass="31434">MITKESKRRTLLLDHDLTKDHDTFDENFSIEAEIEIKMFSNNRRVESKQSQHQKAVFTNNDTCHKVRLMKWDVLRRRFSADEEVKIELNFRITKLSGVVAKKTLDFGESKKKCSDVTLLVGEEKFYLSKLTLSYQSSYFESMFLGNFAEADKSEVTLQDIDPQEFQKFLEVLHGGKALDDDYFVAILCLVDMFDASIARKQCEDYLMEKSKKSLREKLELAVQYKMENVKAKCLSDMKTADDIRSVVPEKLEKLDPSLMPAILQKALNLLK</sequence>
<dbReference type="PANTHER" id="PTHR22743:SF165">
    <property type="entry name" value="BTB AND MATH DOMAIN CONTAINING-RELATED"/>
    <property type="match status" value="1"/>
</dbReference>
<organism evidence="2">
    <name type="scientific">Caenorhabditis remanei</name>
    <name type="common">Caenorhabditis vulgaris</name>
    <dbReference type="NCBI Taxonomy" id="31234"/>
    <lineage>
        <taxon>Eukaryota</taxon>
        <taxon>Metazoa</taxon>
        <taxon>Ecdysozoa</taxon>
        <taxon>Nematoda</taxon>
        <taxon>Chromadorea</taxon>
        <taxon>Rhabditida</taxon>
        <taxon>Rhabditina</taxon>
        <taxon>Rhabditomorpha</taxon>
        <taxon>Rhabditoidea</taxon>
        <taxon>Rhabditidae</taxon>
        <taxon>Peloderinae</taxon>
        <taxon>Caenorhabditis</taxon>
    </lineage>
</organism>
<dbReference type="InterPro" id="IPR000210">
    <property type="entry name" value="BTB/POZ_dom"/>
</dbReference>
<evidence type="ECO:0000313" key="2">
    <source>
        <dbReference type="Proteomes" id="UP000008281"/>
    </source>
</evidence>
<dbReference type="Proteomes" id="UP000008281">
    <property type="component" value="Unassembled WGS sequence"/>
</dbReference>
<dbReference type="CTD" id="9817243"/>
<dbReference type="STRING" id="31234.E3MXN7"/>
<proteinExistence type="predicted"/>
<gene>
    <name evidence="1" type="ORF">CRE_27771</name>
</gene>